<evidence type="ECO:0000256" key="1">
    <source>
        <dbReference type="SAM" id="MobiDB-lite"/>
    </source>
</evidence>
<proteinExistence type="predicted"/>
<feature type="compositionally biased region" description="Low complexity" evidence="1">
    <location>
        <begin position="98"/>
        <end position="169"/>
    </location>
</feature>
<dbReference type="WBParaSite" id="L893_g6373.t1">
    <property type="protein sequence ID" value="L893_g6373.t1"/>
    <property type="gene ID" value="L893_g6373"/>
</dbReference>
<organism evidence="2 3">
    <name type="scientific">Steinernema glaseri</name>
    <dbReference type="NCBI Taxonomy" id="37863"/>
    <lineage>
        <taxon>Eukaryota</taxon>
        <taxon>Metazoa</taxon>
        <taxon>Ecdysozoa</taxon>
        <taxon>Nematoda</taxon>
        <taxon>Chromadorea</taxon>
        <taxon>Rhabditida</taxon>
        <taxon>Tylenchina</taxon>
        <taxon>Panagrolaimomorpha</taxon>
        <taxon>Strongyloidoidea</taxon>
        <taxon>Steinernematidae</taxon>
        <taxon>Steinernema</taxon>
    </lineage>
</organism>
<evidence type="ECO:0000313" key="3">
    <source>
        <dbReference type="WBParaSite" id="L893_g6373.t1"/>
    </source>
</evidence>
<name>A0A1I8AIQ4_9BILA</name>
<protein>
    <submittedName>
        <fullName evidence="3">UDENN FLCN/SMCR8-type domain-containing protein</fullName>
    </submittedName>
</protein>
<reference evidence="3" key="1">
    <citation type="submission" date="2016-11" db="UniProtKB">
        <authorList>
            <consortium name="WormBaseParasite"/>
        </authorList>
    </citation>
    <scope>IDENTIFICATION</scope>
</reference>
<accession>A0A1I8AIQ4</accession>
<sequence length="382" mass="42256">MTTSAEESSTQLDSLLDFPIVHREARVCDVQSVGKTSVGLSSWSRETTVSMATDFHSEAEDVRPTDNATRSVEFLPSDVLLSDTTQEVTKEATQSALSSSGTSSTDESTSEGSFTSETSGTSSSSCPSDCSKCSFYSTSTSSEGSGSSSSTSSGSSDSVTGQSVSSSIPSESWTNFFIGERSPLEAQNTLLRPTHFCLYQQEHQALMSRLPRDLLVLKLAALPHRVVHPTAPNVRSTRRQRHLKAPGALRQHLLVRQIHSIPSESWTNFFIGERSPLEAQNTLLRPTHFCLYQQAGTLVFCYLSYRGLFHHFAVRQSRLMSGGDEEAVLYFLFPHIQFYSISDMLSFYCDRIEAAQTTGVDAFSTLYEKFDHIEQRRLKKAK</sequence>
<feature type="region of interest" description="Disordered" evidence="1">
    <location>
        <begin position="87"/>
        <end position="169"/>
    </location>
</feature>
<evidence type="ECO:0000313" key="2">
    <source>
        <dbReference type="Proteomes" id="UP000095287"/>
    </source>
</evidence>
<dbReference type="AlphaFoldDB" id="A0A1I8AIQ4"/>
<feature type="compositionally biased region" description="Polar residues" evidence="1">
    <location>
        <begin position="87"/>
        <end position="97"/>
    </location>
</feature>
<dbReference type="Proteomes" id="UP000095287">
    <property type="component" value="Unplaced"/>
</dbReference>
<keyword evidence="2" id="KW-1185">Reference proteome</keyword>